<dbReference type="AlphaFoldDB" id="A0A0E3BX44"/>
<evidence type="ECO:0000313" key="2">
    <source>
        <dbReference type="EMBL" id="KGH16420.1"/>
    </source>
</evidence>
<gene>
    <name evidence="2" type="ORF">P608_06470</name>
</gene>
<evidence type="ECO:0000256" key="1">
    <source>
        <dbReference type="SAM" id="Coils"/>
    </source>
</evidence>
<dbReference type="RefSeq" id="WP_034393299.1">
    <property type="nucleotide sequence ID" value="NZ_AWTO01000149.1"/>
</dbReference>
<name>A0A0E3BX44_9BURK</name>
<feature type="coiled-coil region" evidence="1">
    <location>
        <begin position="60"/>
        <end position="101"/>
    </location>
</feature>
<sequence length="302" mass="34386">MELKHLSNTAAKQVIDATRAYKELMRTRGLLQMLGGRMFWKLSGNYVYLAQRSFFDSRKVQNLGIKSDQTEQRLKAYEAERARLQQRASALQERISVHERMNKAVRAGAVANSVIDAIRLLESAGISEDCLWVSTPAQHAYWQFCGIEASKLLGDGEDLGAHLVFVKRKIDAKSLNRLFSCKALEFEAVRGERTTLLVIRTRVSTYLDADLGLQEALTQRRYSEFLQDIVRGYIDLIFDDSEQTPAFEQVLISKTGKMGLMRTVNPRFFRAWNTLFGLATMQEDSFQVLLESSLLAKQTTRV</sequence>
<keyword evidence="3" id="KW-1185">Reference proteome</keyword>
<comment type="caution">
    <text evidence="2">The sequence shown here is derived from an EMBL/GenBank/DDBJ whole genome shotgun (WGS) entry which is preliminary data.</text>
</comment>
<evidence type="ECO:0000313" key="3">
    <source>
        <dbReference type="Proteomes" id="UP000029549"/>
    </source>
</evidence>
<keyword evidence="1" id="KW-0175">Coiled coil</keyword>
<dbReference type="EMBL" id="AWTP01000078">
    <property type="protein sequence ID" value="KGH16420.1"/>
    <property type="molecule type" value="Genomic_DNA"/>
</dbReference>
<proteinExistence type="predicted"/>
<organism evidence="2 3">
    <name type="scientific">Comamonas thiooxydans</name>
    <dbReference type="NCBI Taxonomy" id="363952"/>
    <lineage>
        <taxon>Bacteria</taxon>
        <taxon>Pseudomonadati</taxon>
        <taxon>Pseudomonadota</taxon>
        <taxon>Betaproteobacteria</taxon>
        <taxon>Burkholderiales</taxon>
        <taxon>Comamonadaceae</taxon>
        <taxon>Comamonas</taxon>
    </lineage>
</organism>
<accession>A0A0E3BX44</accession>
<protein>
    <submittedName>
        <fullName evidence="2">Uncharacterized protein</fullName>
    </submittedName>
</protein>
<reference evidence="2 3" key="1">
    <citation type="submission" date="2013-09" db="EMBL/GenBank/DDBJ databases">
        <title>High correlation between genotypes and phenotypes of environmental bacteria Comamonas testosteroni strains.</title>
        <authorList>
            <person name="Liu L."/>
            <person name="Zhu W."/>
            <person name="Xia X."/>
            <person name="Xu B."/>
            <person name="Luo M."/>
            <person name="Wang G."/>
        </authorList>
    </citation>
    <scope>NUCLEOTIDE SEQUENCE [LARGE SCALE GENOMIC DNA]</scope>
    <source>
        <strain evidence="2 3">DF2</strain>
    </source>
</reference>
<dbReference type="Proteomes" id="UP000029549">
    <property type="component" value="Unassembled WGS sequence"/>
</dbReference>